<keyword evidence="9" id="KW-0966">Cell projection</keyword>
<evidence type="ECO:0000313" key="11">
    <source>
        <dbReference type="EMBL" id="CUG86447.1"/>
    </source>
</evidence>
<comment type="subcellular location">
    <subcellularLocation>
        <location evidence="2">Cell projection</location>
        <location evidence="2">Cilium</location>
        <location evidence="2">Flagellum</location>
    </subcellularLocation>
</comment>
<dbReference type="Pfam" id="PF22592">
    <property type="entry name" value="FCaBP_EF-hand"/>
    <property type="match status" value="1"/>
</dbReference>
<feature type="domain" description="EF-hand" evidence="10">
    <location>
        <begin position="22"/>
        <end position="57"/>
    </location>
</feature>
<keyword evidence="12" id="KW-1185">Reference proteome</keyword>
<dbReference type="InterPro" id="IPR054322">
    <property type="entry name" value="FCABP_EF-hand"/>
</dbReference>
<evidence type="ECO:0000256" key="1">
    <source>
        <dbReference type="ARBA" id="ARBA00002387"/>
    </source>
</evidence>
<evidence type="ECO:0000256" key="7">
    <source>
        <dbReference type="ARBA" id="ARBA00022846"/>
    </source>
</evidence>
<evidence type="ECO:0000256" key="3">
    <source>
        <dbReference type="ARBA" id="ARBA00005727"/>
    </source>
</evidence>
<keyword evidence="5" id="KW-0677">Repeat</keyword>
<dbReference type="GO" id="GO:0031514">
    <property type="term" value="C:motile cilium"/>
    <property type="evidence" value="ECO:0007669"/>
    <property type="project" value="UniProtKB-SubCell"/>
</dbReference>
<keyword evidence="7 11" id="KW-0282">Flagellum</keyword>
<organism evidence="11 12">
    <name type="scientific">Bodo saltans</name>
    <name type="common">Flagellated protozoan</name>
    <dbReference type="NCBI Taxonomy" id="75058"/>
    <lineage>
        <taxon>Eukaryota</taxon>
        <taxon>Discoba</taxon>
        <taxon>Euglenozoa</taxon>
        <taxon>Kinetoplastea</taxon>
        <taxon>Metakinetoplastina</taxon>
        <taxon>Eubodonida</taxon>
        <taxon>Bodonidae</taxon>
        <taxon>Bodo</taxon>
    </lineage>
</organism>
<dbReference type="OrthoDB" id="270165at2759"/>
<reference evidence="12" key="1">
    <citation type="submission" date="2015-09" db="EMBL/GenBank/DDBJ databases">
        <authorList>
            <consortium name="Pathogen Informatics"/>
        </authorList>
    </citation>
    <scope>NUCLEOTIDE SEQUENCE [LARGE SCALE GENOMIC DNA]</scope>
    <source>
        <strain evidence="12">Lake Konstanz</strain>
    </source>
</reference>
<dbReference type="InterPro" id="IPR011992">
    <property type="entry name" value="EF-hand-dom_pair"/>
</dbReference>
<dbReference type="InterPro" id="IPR018247">
    <property type="entry name" value="EF_Hand_1_Ca_BS"/>
</dbReference>
<dbReference type="VEuPathDB" id="TriTrypDB:BSAL_93175"/>
<evidence type="ECO:0000259" key="10">
    <source>
        <dbReference type="PROSITE" id="PS50222"/>
    </source>
</evidence>
<comment type="similarity">
    <text evidence="3">Belongs to the calflagin family.</text>
</comment>
<keyword evidence="4" id="KW-0479">Metal-binding</keyword>
<dbReference type="PROSITE" id="PS50222">
    <property type="entry name" value="EF_HAND_2"/>
    <property type="match status" value="3"/>
</dbReference>
<protein>
    <submittedName>
        <fullName evidence="11">Flagellar calcium-binding protein, putative</fullName>
    </submittedName>
</protein>
<dbReference type="GO" id="GO:0005509">
    <property type="term" value="F:calcium ion binding"/>
    <property type="evidence" value="ECO:0007669"/>
    <property type="project" value="InterPro"/>
</dbReference>
<comment type="function">
    <text evidence="1">May contribute to the rapid motility of the trypanosomes, playing a role either in flagellar structure or in calcium metabolism. Could alternate between a GDP-bound inactive form to a calcium/GTP-bound active form.</text>
</comment>
<proteinExistence type="inferred from homology"/>
<dbReference type="Gene3D" id="1.10.238.10">
    <property type="entry name" value="EF-hand"/>
    <property type="match status" value="2"/>
</dbReference>
<evidence type="ECO:0000256" key="9">
    <source>
        <dbReference type="ARBA" id="ARBA00023273"/>
    </source>
</evidence>
<feature type="domain" description="EF-hand" evidence="10">
    <location>
        <begin position="142"/>
        <end position="177"/>
    </location>
</feature>
<evidence type="ECO:0000313" key="12">
    <source>
        <dbReference type="Proteomes" id="UP000051952"/>
    </source>
</evidence>
<keyword evidence="6" id="KW-0106">Calcium</keyword>
<name>A0A0S4J8L5_BODSA</name>
<evidence type="ECO:0000256" key="2">
    <source>
        <dbReference type="ARBA" id="ARBA00004230"/>
    </source>
</evidence>
<dbReference type="InterPro" id="IPR002048">
    <property type="entry name" value="EF_hand_dom"/>
</dbReference>
<dbReference type="CDD" id="cd00051">
    <property type="entry name" value="EFh"/>
    <property type="match status" value="1"/>
</dbReference>
<feature type="domain" description="EF-hand" evidence="10">
    <location>
        <begin position="105"/>
        <end position="140"/>
    </location>
</feature>
<dbReference type="SUPFAM" id="SSF47473">
    <property type="entry name" value="EF-hand"/>
    <property type="match status" value="1"/>
</dbReference>
<dbReference type="AlphaFoldDB" id="A0A0S4J8L5"/>
<evidence type="ECO:0000256" key="4">
    <source>
        <dbReference type="ARBA" id="ARBA00022723"/>
    </source>
</evidence>
<evidence type="ECO:0000256" key="8">
    <source>
        <dbReference type="ARBA" id="ARBA00023069"/>
    </source>
</evidence>
<evidence type="ECO:0000256" key="5">
    <source>
        <dbReference type="ARBA" id="ARBA00022737"/>
    </source>
</evidence>
<sequence>MTGKKLHIASVKAKLPVDLTLESKHKRMELFKQFDPNSNGYLSLAEVDKGIRDVLNIQELFDLKPVIMRAFQAAKGANDKKNKAGSLGPDYVEKCEFRLLMVYLGKYFELYELFSEVDADDDHRIDIGEFRKAVPVINSWGAHITDVDATFEQIDRNGGGIILFDEFAHWALSKHLDELHPDE</sequence>
<accession>A0A0S4J8L5</accession>
<gene>
    <name evidence="11" type="ORF">BSAL_93175</name>
</gene>
<dbReference type="PRINTS" id="PR01362">
    <property type="entry name" value="CALFLAGIN"/>
</dbReference>
<dbReference type="EMBL" id="CYKH01001302">
    <property type="protein sequence ID" value="CUG86447.1"/>
    <property type="molecule type" value="Genomic_DNA"/>
</dbReference>
<dbReference type="OMA" id="CEFRLLM"/>
<dbReference type="PROSITE" id="PS00018">
    <property type="entry name" value="EF_HAND_1"/>
    <property type="match status" value="2"/>
</dbReference>
<keyword evidence="8" id="KW-0969">Cilium</keyword>
<dbReference type="InterPro" id="IPR003299">
    <property type="entry name" value="Calflagin-bd"/>
</dbReference>
<dbReference type="Proteomes" id="UP000051952">
    <property type="component" value="Unassembled WGS sequence"/>
</dbReference>
<dbReference type="SMART" id="SM00054">
    <property type="entry name" value="EFh"/>
    <property type="match status" value="3"/>
</dbReference>
<evidence type="ECO:0000256" key="6">
    <source>
        <dbReference type="ARBA" id="ARBA00022837"/>
    </source>
</evidence>
<dbReference type="Pfam" id="PF13499">
    <property type="entry name" value="EF-hand_7"/>
    <property type="match status" value="1"/>
</dbReference>